<feature type="transmembrane region" description="Helical" evidence="7">
    <location>
        <begin position="159"/>
        <end position="181"/>
    </location>
</feature>
<comment type="subcellular location">
    <subcellularLocation>
        <location evidence="1 7">Cell membrane</location>
        <topology evidence="1 7">Multi-pass membrane protein</topology>
    </subcellularLocation>
</comment>
<protein>
    <submittedName>
        <fullName evidence="9">Sugar ABC transporter permease</fullName>
    </submittedName>
</protein>
<evidence type="ECO:0000256" key="6">
    <source>
        <dbReference type="ARBA" id="ARBA00023136"/>
    </source>
</evidence>
<feature type="domain" description="ABC transmembrane type-1" evidence="8">
    <location>
        <begin position="90"/>
        <end position="282"/>
    </location>
</feature>
<evidence type="ECO:0000256" key="4">
    <source>
        <dbReference type="ARBA" id="ARBA00022692"/>
    </source>
</evidence>
<proteinExistence type="inferred from homology"/>
<accession>A0A261EU72</accession>
<keyword evidence="10" id="KW-1185">Reference proteome</keyword>
<reference evidence="9 10" key="1">
    <citation type="journal article" date="2017" name="BMC Genomics">
        <title>Comparative genomic and phylogenomic analyses of the Bifidobacteriaceae family.</title>
        <authorList>
            <person name="Lugli G.A."/>
            <person name="Milani C."/>
            <person name="Turroni F."/>
            <person name="Duranti S."/>
            <person name="Mancabelli L."/>
            <person name="Mangifesta M."/>
            <person name="Ferrario C."/>
            <person name="Modesto M."/>
            <person name="Mattarelli P."/>
            <person name="Jiri K."/>
            <person name="van Sinderen D."/>
            <person name="Ventura M."/>
        </authorList>
    </citation>
    <scope>NUCLEOTIDE SEQUENCE [LARGE SCALE GENOMIC DNA]</scope>
    <source>
        <strain evidence="9 10">DSM 22924</strain>
    </source>
</reference>
<dbReference type="CDD" id="cd06261">
    <property type="entry name" value="TM_PBP2"/>
    <property type="match status" value="1"/>
</dbReference>
<evidence type="ECO:0000259" key="8">
    <source>
        <dbReference type="PROSITE" id="PS50928"/>
    </source>
</evidence>
<organism evidence="9 10">
    <name type="scientific">Bombiscardovia coagulans</name>
    <dbReference type="NCBI Taxonomy" id="686666"/>
    <lineage>
        <taxon>Bacteria</taxon>
        <taxon>Bacillati</taxon>
        <taxon>Actinomycetota</taxon>
        <taxon>Actinomycetes</taxon>
        <taxon>Bifidobacteriales</taxon>
        <taxon>Bifidobacteriaceae</taxon>
        <taxon>Bombiscardovia</taxon>
    </lineage>
</organism>
<dbReference type="EMBL" id="MWWS01000004">
    <property type="protein sequence ID" value="OZG50408.1"/>
    <property type="molecule type" value="Genomic_DNA"/>
</dbReference>
<sequence length="297" mass="32785">MSKKLTRREKALIRSKNKLSSPWASLLSIVIAVLWTVPTMGLLVTSFRQNRMAISTSGWWTSFAPSHWKDFGLGNYKAVLGGGYNLGSYFVNSFVITIPGVVIPITLALLAAYAFAWCKFPGRNVLFVAVFTLQVVPVQVTMIPLLTQYVNWGLNNTFWVLWLSHTIFGLPLAIFLLHNFMLDIPKELIEAAKMDGAGHVQIFLKVVLPLMVPAIASFAIFQFLWVWNDLLVALAFAGNTPATAPLTSRLSDMVGSRGSAWYLLAPGAFIAMIVPVAVFLLLQRYFVRGMLAGSVKG</sequence>
<dbReference type="InterPro" id="IPR000515">
    <property type="entry name" value="MetI-like"/>
</dbReference>
<feature type="transmembrane region" description="Helical" evidence="7">
    <location>
        <begin position="202"/>
        <end position="227"/>
    </location>
</feature>
<dbReference type="SUPFAM" id="SSF161098">
    <property type="entry name" value="MetI-like"/>
    <property type="match status" value="1"/>
</dbReference>
<dbReference type="RefSeq" id="WP_094722886.1">
    <property type="nucleotide sequence ID" value="NZ_MWWS01000004.1"/>
</dbReference>
<dbReference type="PROSITE" id="PS50928">
    <property type="entry name" value="ABC_TM1"/>
    <property type="match status" value="1"/>
</dbReference>
<dbReference type="PANTHER" id="PTHR43744">
    <property type="entry name" value="ABC TRANSPORTER PERMEASE PROTEIN MG189-RELATED-RELATED"/>
    <property type="match status" value="1"/>
</dbReference>
<keyword evidence="4 7" id="KW-0812">Transmembrane</keyword>
<dbReference type="OrthoDB" id="9794684at2"/>
<evidence type="ECO:0000256" key="3">
    <source>
        <dbReference type="ARBA" id="ARBA00022475"/>
    </source>
</evidence>
<evidence type="ECO:0000313" key="9">
    <source>
        <dbReference type="EMBL" id="OZG50408.1"/>
    </source>
</evidence>
<keyword evidence="3" id="KW-1003">Cell membrane</keyword>
<keyword evidence="2 7" id="KW-0813">Transport</keyword>
<comment type="similarity">
    <text evidence="7">Belongs to the binding-protein-dependent transport system permease family.</text>
</comment>
<evidence type="ECO:0000313" key="10">
    <source>
        <dbReference type="Proteomes" id="UP000216004"/>
    </source>
</evidence>
<feature type="transmembrane region" description="Helical" evidence="7">
    <location>
        <begin position="125"/>
        <end position="147"/>
    </location>
</feature>
<name>A0A261EU72_9BIFI</name>
<feature type="transmembrane region" description="Helical" evidence="7">
    <location>
        <begin position="89"/>
        <end position="113"/>
    </location>
</feature>
<evidence type="ECO:0000256" key="1">
    <source>
        <dbReference type="ARBA" id="ARBA00004651"/>
    </source>
</evidence>
<gene>
    <name evidence="9" type="ORF">BOCO_0925</name>
</gene>
<dbReference type="InterPro" id="IPR035906">
    <property type="entry name" value="MetI-like_sf"/>
</dbReference>
<keyword evidence="5 7" id="KW-1133">Transmembrane helix</keyword>
<feature type="transmembrane region" description="Helical" evidence="7">
    <location>
        <begin position="260"/>
        <end position="282"/>
    </location>
</feature>
<evidence type="ECO:0000256" key="5">
    <source>
        <dbReference type="ARBA" id="ARBA00022989"/>
    </source>
</evidence>
<evidence type="ECO:0000256" key="7">
    <source>
        <dbReference type="RuleBase" id="RU363032"/>
    </source>
</evidence>
<dbReference type="GO" id="GO:0005886">
    <property type="term" value="C:plasma membrane"/>
    <property type="evidence" value="ECO:0007669"/>
    <property type="project" value="UniProtKB-SubCell"/>
</dbReference>
<dbReference type="Proteomes" id="UP000216004">
    <property type="component" value="Unassembled WGS sequence"/>
</dbReference>
<dbReference type="PANTHER" id="PTHR43744:SF4">
    <property type="entry name" value="OSMOPROTECTIVE COMPOUNDS UPTAKE PERMEASE PROTEIN GGTD"/>
    <property type="match status" value="1"/>
</dbReference>
<comment type="caution">
    <text evidence="9">The sequence shown here is derived from an EMBL/GenBank/DDBJ whole genome shotgun (WGS) entry which is preliminary data.</text>
</comment>
<feature type="transmembrane region" description="Helical" evidence="7">
    <location>
        <begin position="21"/>
        <end position="44"/>
    </location>
</feature>
<dbReference type="Gene3D" id="1.10.3720.10">
    <property type="entry name" value="MetI-like"/>
    <property type="match status" value="1"/>
</dbReference>
<keyword evidence="6 7" id="KW-0472">Membrane</keyword>
<evidence type="ECO:0000256" key="2">
    <source>
        <dbReference type="ARBA" id="ARBA00022448"/>
    </source>
</evidence>
<dbReference type="AlphaFoldDB" id="A0A261EU72"/>
<dbReference type="Pfam" id="PF00528">
    <property type="entry name" value="BPD_transp_1"/>
    <property type="match status" value="1"/>
</dbReference>
<dbReference type="GO" id="GO:0055085">
    <property type="term" value="P:transmembrane transport"/>
    <property type="evidence" value="ECO:0007669"/>
    <property type="project" value="InterPro"/>
</dbReference>